<dbReference type="AlphaFoldDB" id="A0A9D2I8U4"/>
<evidence type="ECO:0000256" key="3">
    <source>
        <dbReference type="ARBA" id="ARBA00022475"/>
    </source>
</evidence>
<evidence type="ECO:0000259" key="12">
    <source>
        <dbReference type="Pfam" id="PF02096"/>
    </source>
</evidence>
<evidence type="ECO:0000256" key="8">
    <source>
        <dbReference type="ARBA" id="ARBA00023186"/>
    </source>
</evidence>
<feature type="transmembrane region" description="Helical" evidence="11">
    <location>
        <begin position="293"/>
        <end position="315"/>
    </location>
</feature>
<comment type="caution">
    <text evidence="13">The sequence shown here is derived from an EMBL/GenBank/DDBJ whole genome shotgun (WGS) entry which is preliminary data.</text>
</comment>
<protein>
    <submittedName>
        <fullName evidence="13">YidC/Oxa1 family membrane protein insertase</fullName>
    </submittedName>
</protein>
<name>A0A9D2I8U4_9FIRM</name>
<evidence type="ECO:0000313" key="13">
    <source>
        <dbReference type="EMBL" id="HJA93678.1"/>
    </source>
</evidence>
<gene>
    <name evidence="13" type="ORF">H9717_11305</name>
</gene>
<reference evidence="13" key="1">
    <citation type="journal article" date="2021" name="PeerJ">
        <title>Extensive microbial diversity within the chicken gut microbiome revealed by metagenomics and culture.</title>
        <authorList>
            <person name="Gilroy R."/>
            <person name="Ravi A."/>
            <person name="Getino M."/>
            <person name="Pursley I."/>
            <person name="Horton D.L."/>
            <person name="Alikhan N.F."/>
            <person name="Baker D."/>
            <person name="Gharbi K."/>
            <person name="Hall N."/>
            <person name="Watson M."/>
            <person name="Adriaenssens E.M."/>
            <person name="Foster-Nyarko E."/>
            <person name="Jarju S."/>
            <person name="Secka A."/>
            <person name="Antonio M."/>
            <person name="Oren A."/>
            <person name="Chaudhuri R.R."/>
            <person name="La Ragione R."/>
            <person name="Hildebrand F."/>
            <person name="Pallen M.J."/>
        </authorList>
    </citation>
    <scope>NUCLEOTIDE SEQUENCE</scope>
    <source>
        <strain evidence="13">CHK179-7159</strain>
    </source>
</reference>
<keyword evidence="6 11" id="KW-1133">Transmembrane helix</keyword>
<evidence type="ECO:0000256" key="2">
    <source>
        <dbReference type="ARBA" id="ARBA00022448"/>
    </source>
</evidence>
<dbReference type="GO" id="GO:0015031">
    <property type="term" value="P:protein transport"/>
    <property type="evidence" value="ECO:0007669"/>
    <property type="project" value="UniProtKB-KW"/>
</dbReference>
<feature type="transmembrane region" description="Helical" evidence="11">
    <location>
        <begin position="35"/>
        <end position="58"/>
    </location>
</feature>
<feature type="transmembrane region" description="Helical" evidence="11">
    <location>
        <begin position="115"/>
        <end position="138"/>
    </location>
</feature>
<proteinExistence type="inferred from homology"/>
<evidence type="ECO:0000313" key="14">
    <source>
        <dbReference type="Proteomes" id="UP000886858"/>
    </source>
</evidence>
<feature type="region of interest" description="Disordered" evidence="10">
    <location>
        <begin position="351"/>
        <end position="425"/>
    </location>
</feature>
<dbReference type="Pfam" id="PF02096">
    <property type="entry name" value="60KD_IMP"/>
    <property type="match status" value="1"/>
</dbReference>
<keyword evidence="2" id="KW-0813">Transport</keyword>
<dbReference type="EMBL" id="DWYY01000122">
    <property type="protein sequence ID" value="HJA93678.1"/>
    <property type="molecule type" value="Genomic_DNA"/>
</dbReference>
<feature type="transmembrane region" description="Helical" evidence="11">
    <location>
        <begin position="12"/>
        <end position="29"/>
    </location>
</feature>
<evidence type="ECO:0000256" key="10">
    <source>
        <dbReference type="SAM" id="MobiDB-lite"/>
    </source>
</evidence>
<comment type="similarity">
    <text evidence="9">Belongs to the OXA1/ALB3/YidC family.</text>
</comment>
<dbReference type="PANTHER" id="PTHR12428">
    <property type="entry name" value="OXA1"/>
    <property type="match status" value="1"/>
</dbReference>
<dbReference type="PANTHER" id="PTHR12428:SF65">
    <property type="entry name" value="CYTOCHROME C OXIDASE ASSEMBLY PROTEIN COX18, MITOCHONDRIAL"/>
    <property type="match status" value="1"/>
</dbReference>
<dbReference type="InterPro" id="IPR028055">
    <property type="entry name" value="YidC/Oxa/ALB_C"/>
</dbReference>
<feature type="domain" description="Membrane insertase YidC/Oxa/ALB C-terminal" evidence="12">
    <location>
        <begin position="41"/>
        <end position="329"/>
    </location>
</feature>
<dbReference type="InterPro" id="IPR001708">
    <property type="entry name" value="YidC/ALB3/OXA1/COX18"/>
</dbReference>
<evidence type="ECO:0000256" key="6">
    <source>
        <dbReference type="ARBA" id="ARBA00022989"/>
    </source>
</evidence>
<feature type="compositionally biased region" description="Polar residues" evidence="10">
    <location>
        <begin position="364"/>
        <end position="374"/>
    </location>
</feature>
<dbReference type="NCBIfam" id="TIGR03592">
    <property type="entry name" value="yidC_oxa1_cterm"/>
    <property type="match status" value="1"/>
</dbReference>
<keyword evidence="3" id="KW-1003">Cell membrane</keyword>
<accession>A0A9D2I8U4</accession>
<evidence type="ECO:0000256" key="5">
    <source>
        <dbReference type="ARBA" id="ARBA00022927"/>
    </source>
</evidence>
<feature type="compositionally biased region" description="Basic and acidic residues" evidence="10">
    <location>
        <begin position="376"/>
        <end position="403"/>
    </location>
</feature>
<feature type="transmembrane region" description="Helical" evidence="11">
    <location>
        <begin position="240"/>
        <end position="261"/>
    </location>
</feature>
<keyword evidence="7 11" id="KW-0472">Membrane</keyword>
<sequence>MTGLFLTKNATPILGQFASILGWLINAIFNLLDSIGIPNVGLAVVLFTIIIYTLMLPLTYKQQKFSRMSVRMNPELQAIQKKYKGKQDQVSMMKMQDEMKAVYAKYGTSQTGSCLPLLIQLPFLLAVYRVVYAIPAYVDKVRAAYYPLVTELLNSAGAQDFLTNLTSAAQFSRQEFNENTIIDILNKASTAEWDSLASNFPDLSGVIDQARNVLEGFNNFIGLNISNSPWFSIQQFWSEGAYLLMIVALLIPILAGLTQWISVRLMPQAAANVSTADGNGEDMMKSMRMMNNFMPLISVWFCFTLPVGVGIYWVMSAVVRTVQQLVINKYLEKMDIDEEIKKNIEKYNRKREKDGLPPERLNNVARTSTRSVEPNYTKKREITSEERQKQIKDSTEYYKRGEAKPGSLAAKARMVEQYNEKTKKK</sequence>
<dbReference type="InterPro" id="IPR047196">
    <property type="entry name" value="YidC_ALB_C"/>
</dbReference>
<organism evidence="13 14">
    <name type="scientific">Candidatus Eisenbergiella merdipullorum</name>
    <dbReference type="NCBI Taxonomy" id="2838553"/>
    <lineage>
        <taxon>Bacteria</taxon>
        <taxon>Bacillati</taxon>
        <taxon>Bacillota</taxon>
        <taxon>Clostridia</taxon>
        <taxon>Lachnospirales</taxon>
        <taxon>Lachnospiraceae</taxon>
        <taxon>Eisenbergiella</taxon>
    </lineage>
</organism>
<evidence type="ECO:0000256" key="7">
    <source>
        <dbReference type="ARBA" id="ARBA00023136"/>
    </source>
</evidence>
<dbReference type="GO" id="GO:0032977">
    <property type="term" value="F:membrane insertase activity"/>
    <property type="evidence" value="ECO:0007669"/>
    <property type="project" value="InterPro"/>
</dbReference>
<dbReference type="CDD" id="cd20070">
    <property type="entry name" value="5TM_YidC_Alb3"/>
    <property type="match status" value="1"/>
</dbReference>
<reference evidence="13" key="2">
    <citation type="submission" date="2021-04" db="EMBL/GenBank/DDBJ databases">
        <authorList>
            <person name="Gilroy R."/>
        </authorList>
    </citation>
    <scope>NUCLEOTIDE SEQUENCE</scope>
    <source>
        <strain evidence="13">CHK179-7159</strain>
    </source>
</reference>
<keyword evidence="5" id="KW-0653">Protein transport</keyword>
<dbReference type="GO" id="GO:0005886">
    <property type="term" value="C:plasma membrane"/>
    <property type="evidence" value="ECO:0007669"/>
    <property type="project" value="UniProtKB-SubCell"/>
</dbReference>
<dbReference type="GO" id="GO:0051205">
    <property type="term" value="P:protein insertion into membrane"/>
    <property type="evidence" value="ECO:0007669"/>
    <property type="project" value="TreeGrafter"/>
</dbReference>
<evidence type="ECO:0000256" key="4">
    <source>
        <dbReference type="ARBA" id="ARBA00022692"/>
    </source>
</evidence>
<comment type="subcellular location">
    <subcellularLocation>
        <location evidence="1">Cell membrane</location>
        <topology evidence="1">Multi-pass membrane protein</topology>
    </subcellularLocation>
    <subcellularLocation>
        <location evidence="9">Membrane</location>
        <topology evidence="9">Multi-pass membrane protein</topology>
    </subcellularLocation>
</comment>
<evidence type="ECO:0000256" key="9">
    <source>
        <dbReference type="RuleBase" id="RU003945"/>
    </source>
</evidence>
<keyword evidence="8" id="KW-0143">Chaperone</keyword>
<dbReference type="Proteomes" id="UP000886858">
    <property type="component" value="Unassembled WGS sequence"/>
</dbReference>
<evidence type="ECO:0000256" key="1">
    <source>
        <dbReference type="ARBA" id="ARBA00004651"/>
    </source>
</evidence>
<keyword evidence="4 9" id="KW-0812">Transmembrane</keyword>
<evidence type="ECO:0000256" key="11">
    <source>
        <dbReference type="SAM" id="Phobius"/>
    </source>
</evidence>